<protein>
    <submittedName>
        <fullName evidence="1">Uncharacterized protein</fullName>
    </submittedName>
</protein>
<dbReference type="EMBL" id="NHMK01000003">
    <property type="protein sequence ID" value="OWL98934.1"/>
    <property type="molecule type" value="Genomic_DNA"/>
</dbReference>
<accession>A0A246BTD1</accession>
<evidence type="ECO:0000313" key="1">
    <source>
        <dbReference type="EMBL" id="OWL98934.1"/>
    </source>
</evidence>
<dbReference type="Proteomes" id="UP000197208">
    <property type="component" value="Unassembled WGS sequence"/>
</dbReference>
<sequence length="122" mass="13065">MQAALAVKACPPVYVDIVNPSGRVSYRRWSDHPDVQEALGTQGYSVRRSDSQYELEGEPHPLRALLAETAAALASAEAERDALREALGTIGAGVEIARQQGNGNAHMDAIYRIACEAMGVQS</sequence>
<organism evidence="1 2">
    <name type="scientific">Deinococcus indicus</name>
    <dbReference type="NCBI Taxonomy" id="223556"/>
    <lineage>
        <taxon>Bacteria</taxon>
        <taxon>Thermotogati</taxon>
        <taxon>Deinococcota</taxon>
        <taxon>Deinococci</taxon>
        <taxon>Deinococcales</taxon>
        <taxon>Deinococcaceae</taxon>
        <taxon>Deinococcus</taxon>
    </lineage>
</organism>
<gene>
    <name evidence="1" type="ORF">CBQ26_00310</name>
</gene>
<proteinExistence type="predicted"/>
<comment type="caution">
    <text evidence="1">The sequence shown here is derived from an EMBL/GenBank/DDBJ whole genome shotgun (WGS) entry which is preliminary data.</text>
</comment>
<reference evidence="1 2" key="1">
    <citation type="submission" date="2017-05" db="EMBL/GenBank/DDBJ databases">
        <title>De novo genome assembly of Deniococcus indicus strain DR1.</title>
        <authorList>
            <person name="Chauhan D."/>
            <person name="Yennamalli R.M."/>
            <person name="Priyadarshini R."/>
        </authorList>
    </citation>
    <scope>NUCLEOTIDE SEQUENCE [LARGE SCALE GENOMIC DNA]</scope>
    <source>
        <strain evidence="1 2">DR1</strain>
    </source>
</reference>
<dbReference type="SMR" id="A0A246BTD1"/>
<dbReference type="AlphaFoldDB" id="A0A246BTD1"/>
<keyword evidence="2" id="KW-1185">Reference proteome</keyword>
<evidence type="ECO:0000313" key="2">
    <source>
        <dbReference type="Proteomes" id="UP000197208"/>
    </source>
</evidence>
<name>A0A246BTD1_9DEIO</name>